<dbReference type="RefSeq" id="WP_151470302.1">
    <property type="nucleotide sequence ID" value="NZ_WBKG01000013.1"/>
</dbReference>
<evidence type="ECO:0000313" key="2">
    <source>
        <dbReference type="EMBL" id="KAB1987549.1"/>
    </source>
</evidence>
<reference evidence="2 3" key="1">
    <citation type="submission" date="2019-09" db="EMBL/GenBank/DDBJ databases">
        <title>Isolation and identification of active actinomycetes.</title>
        <authorList>
            <person name="Yu Z."/>
            <person name="Han C."/>
            <person name="Yu B."/>
        </authorList>
    </citation>
    <scope>NUCLEOTIDE SEQUENCE [LARGE SCALE GENOMIC DNA]</scope>
    <source>
        <strain evidence="2 3">NEAU-H2</strain>
    </source>
</reference>
<feature type="region of interest" description="Disordered" evidence="1">
    <location>
        <begin position="1"/>
        <end position="46"/>
    </location>
</feature>
<gene>
    <name evidence="2" type="ORF">F8144_17710</name>
</gene>
<accession>A0A7J5DFB1</accession>
<dbReference type="Proteomes" id="UP000442990">
    <property type="component" value="Unassembled WGS sequence"/>
</dbReference>
<name>A0A7J5DFB1_9ACTN</name>
<keyword evidence="3" id="KW-1185">Reference proteome</keyword>
<dbReference type="AlphaFoldDB" id="A0A7J5DFB1"/>
<dbReference type="EMBL" id="WBKG01000013">
    <property type="protein sequence ID" value="KAB1987549.1"/>
    <property type="molecule type" value="Genomic_DNA"/>
</dbReference>
<sequence length="72" mass="7628">MATDSTARGADPLTRGLLNRFARDRAAGPADRAAGPPGPQGLPDPQTLLRLLSAWHRRGVQVGFPDLTGDRP</sequence>
<evidence type="ECO:0000256" key="1">
    <source>
        <dbReference type="SAM" id="MobiDB-lite"/>
    </source>
</evidence>
<evidence type="ECO:0000313" key="3">
    <source>
        <dbReference type="Proteomes" id="UP000442990"/>
    </source>
</evidence>
<proteinExistence type="predicted"/>
<comment type="caution">
    <text evidence="2">The sequence shown here is derived from an EMBL/GenBank/DDBJ whole genome shotgun (WGS) entry which is preliminary data.</text>
</comment>
<protein>
    <submittedName>
        <fullName evidence="2">Uncharacterized protein</fullName>
    </submittedName>
</protein>
<organism evidence="2 3">
    <name type="scientific">Streptomyces triticiradicis</name>
    <dbReference type="NCBI Taxonomy" id="2651189"/>
    <lineage>
        <taxon>Bacteria</taxon>
        <taxon>Bacillati</taxon>
        <taxon>Actinomycetota</taxon>
        <taxon>Actinomycetes</taxon>
        <taxon>Kitasatosporales</taxon>
        <taxon>Streptomycetaceae</taxon>
        <taxon>Streptomyces</taxon>
    </lineage>
</organism>